<evidence type="ECO:0000313" key="2">
    <source>
        <dbReference type="EMBL" id="KAF3568194.1"/>
    </source>
</evidence>
<evidence type="ECO:0000256" key="1">
    <source>
        <dbReference type="SAM" id="MobiDB-lite"/>
    </source>
</evidence>
<accession>A0ABQ7D9Q3</accession>
<comment type="caution">
    <text evidence="2">The sequence shown here is derived from an EMBL/GenBank/DDBJ whole genome shotgun (WGS) entry which is preliminary data.</text>
</comment>
<keyword evidence="3" id="KW-1185">Reference proteome</keyword>
<protein>
    <submittedName>
        <fullName evidence="2">Uncharacterized protein</fullName>
    </submittedName>
</protein>
<proteinExistence type="predicted"/>
<dbReference type="Proteomes" id="UP000266723">
    <property type="component" value="Unassembled WGS sequence"/>
</dbReference>
<sequence>MAETGDFLLEDVVRFVEAERVLRCGASSDCVAAPSSSPPKQSPPPTPKSFRRTGRKGLIEFGCGGSSFPWSSCPSRLNLPSGYYKFVSILEVMFTPKQNGFKFD</sequence>
<feature type="region of interest" description="Disordered" evidence="1">
    <location>
        <begin position="29"/>
        <end position="53"/>
    </location>
</feature>
<name>A0ABQ7D9Q3_BRACR</name>
<dbReference type="EMBL" id="QGKV02000759">
    <property type="protein sequence ID" value="KAF3568194.1"/>
    <property type="molecule type" value="Genomic_DNA"/>
</dbReference>
<organism evidence="2 3">
    <name type="scientific">Brassica cretica</name>
    <name type="common">Mustard</name>
    <dbReference type="NCBI Taxonomy" id="69181"/>
    <lineage>
        <taxon>Eukaryota</taxon>
        <taxon>Viridiplantae</taxon>
        <taxon>Streptophyta</taxon>
        <taxon>Embryophyta</taxon>
        <taxon>Tracheophyta</taxon>
        <taxon>Spermatophyta</taxon>
        <taxon>Magnoliopsida</taxon>
        <taxon>eudicotyledons</taxon>
        <taxon>Gunneridae</taxon>
        <taxon>Pentapetalae</taxon>
        <taxon>rosids</taxon>
        <taxon>malvids</taxon>
        <taxon>Brassicales</taxon>
        <taxon>Brassicaceae</taxon>
        <taxon>Brassiceae</taxon>
        <taxon>Brassica</taxon>
    </lineage>
</organism>
<evidence type="ECO:0000313" key="3">
    <source>
        <dbReference type="Proteomes" id="UP000266723"/>
    </source>
</evidence>
<feature type="compositionally biased region" description="Pro residues" evidence="1">
    <location>
        <begin position="36"/>
        <end position="47"/>
    </location>
</feature>
<gene>
    <name evidence="2" type="ORF">DY000_02019945</name>
</gene>
<reference evidence="2 3" key="1">
    <citation type="journal article" date="2020" name="BMC Genomics">
        <title>Intraspecific diversification of the crop wild relative Brassica cretica Lam. using demographic model selection.</title>
        <authorList>
            <person name="Kioukis A."/>
            <person name="Michalopoulou V.A."/>
            <person name="Briers L."/>
            <person name="Pirintsos S."/>
            <person name="Studholme D.J."/>
            <person name="Pavlidis P."/>
            <person name="Sarris P.F."/>
        </authorList>
    </citation>
    <scope>NUCLEOTIDE SEQUENCE [LARGE SCALE GENOMIC DNA]</scope>
    <source>
        <strain evidence="3">cv. PFS-1207/04</strain>
    </source>
</reference>